<accession>A0A1Y6BXP0</accession>
<organism evidence="6 7">
    <name type="scientific">Pseudobacteriovorax antillogorgiicola</name>
    <dbReference type="NCBI Taxonomy" id="1513793"/>
    <lineage>
        <taxon>Bacteria</taxon>
        <taxon>Pseudomonadati</taxon>
        <taxon>Bdellovibrionota</taxon>
        <taxon>Oligoflexia</taxon>
        <taxon>Oligoflexales</taxon>
        <taxon>Pseudobacteriovoracaceae</taxon>
        <taxon>Pseudobacteriovorax</taxon>
    </lineage>
</organism>
<dbReference type="RefSeq" id="WP_132318850.1">
    <property type="nucleotide sequence ID" value="NZ_FWZT01000008.1"/>
</dbReference>
<sequence>MRAWVISLMLLGLANCSKAPTISIPPPVDPVIPELKPGDPKAVFSAELYEPILKPYCNKCHHTESHESLDLSYEYIKEGRIDSFQPERSTIVSKIRDHGHNCWSADCLQDAEELLAGVNALVAVLEEPIGTTFDIKSKTTTFSETSPVSIEADPNDYITMPASSGTGAVNFANMLTDSPDGAIASYVTSPAGGAPKDQGDPTAGTITFTVDIPVAGDYFFWSRVMLPDDDSNEFFVTINNQTLQMISDPSVDQWAWRQLLTQDDEPLPQVLTLPAGPVTVVVQEREGGARFSYGLLTPRIDPNLEQFNTQFYDVAVDISNIVNTEATIIARVWKKAQGEDQAKAIGVKELRMISQQPILVQKIFPLIGDYYDQSHATYSQVSGTFGGPDPAAQLITTGGSLGTTWIGDMATDSLAFGFESLSVAP</sequence>
<feature type="chain" id="PRO_5012373520" description="Cytochrome c domain-containing protein" evidence="4">
    <location>
        <begin position="20"/>
        <end position="425"/>
    </location>
</feature>
<proteinExistence type="predicted"/>
<evidence type="ECO:0000256" key="2">
    <source>
        <dbReference type="ARBA" id="ARBA00023004"/>
    </source>
</evidence>
<name>A0A1Y6BXP0_9BACT</name>
<dbReference type="AlphaFoldDB" id="A0A1Y6BXP0"/>
<keyword evidence="7" id="KW-1185">Reference proteome</keyword>
<keyword evidence="1 3" id="KW-0479">Metal-binding</keyword>
<evidence type="ECO:0000256" key="4">
    <source>
        <dbReference type="SAM" id="SignalP"/>
    </source>
</evidence>
<evidence type="ECO:0000259" key="5">
    <source>
        <dbReference type="PROSITE" id="PS51007"/>
    </source>
</evidence>
<evidence type="ECO:0000256" key="1">
    <source>
        <dbReference type="ARBA" id="ARBA00022723"/>
    </source>
</evidence>
<dbReference type="OrthoDB" id="5748965at2"/>
<evidence type="ECO:0000313" key="6">
    <source>
        <dbReference type="EMBL" id="SMF26462.1"/>
    </source>
</evidence>
<feature type="domain" description="Cytochrome c" evidence="5">
    <location>
        <begin position="35"/>
        <end position="191"/>
    </location>
</feature>
<dbReference type="GO" id="GO:0009055">
    <property type="term" value="F:electron transfer activity"/>
    <property type="evidence" value="ECO:0007669"/>
    <property type="project" value="InterPro"/>
</dbReference>
<dbReference type="PROSITE" id="PS51007">
    <property type="entry name" value="CYTC"/>
    <property type="match status" value="1"/>
</dbReference>
<dbReference type="EMBL" id="FWZT01000008">
    <property type="protein sequence ID" value="SMF26462.1"/>
    <property type="molecule type" value="Genomic_DNA"/>
</dbReference>
<reference evidence="7" key="1">
    <citation type="submission" date="2017-04" db="EMBL/GenBank/DDBJ databases">
        <authorList>
            <person name="Varghese N."/>
            <person name="Submissions S."/>
        </authorList>
    </citation>
    <scope>NUCLEOTIDE SEQUENCE [LARGE SCALE GENOMIC DNA]</scope>
    <source>
        <strain evidence="7">RKEM611</strain>
    </source>
</reference>
<keyword evidence="2 3" id="KW-0408">Iron</keyword>
<dbReference type="InterPro" id="IPR009056">
    <property type="entry name" value="Cyt_c-like_dom"/>
</dbReference>
<keyword evidence="4" id="KW-0732">Signal</keyword>
<dbReference type="Gene3D" id="2.60.120.260">
    <property type="entry name" value="Galactose-binding domain-like"/>
    <property type="match status" value="1"/>
</dbReference>
<dbReference type="GO" id="GO:0020037">
    <property type="term" value="F:heme binding"/>
    <property type="evidence" value="ECO:0007669"/>
    <property type="project" value="InterPro"/>
</dbReference>
<keyword evidence="3" id="KW-0349">Heme</keyword>
<dbReference type="Proteomes" id="UP000192907">
    <property type="component" value="Unassembled WGS sequence"/>
</dbReference>
<evidence type="ECO:0000313" key="7">
    <source>
        <dbReference type="Proteomes" id="UP000192907"/>
    </source>
</evidence>
<gene>
    <name evidence="6" type="ORF">SAMN06296036_108152</name>
</gene>
<evidence type="ECO:0000256" key="3">
    <source>
        <dbReference type="PROSITE-ProRule" id="PRU00433"/>
    </source>
</evidence>
<feature type="signal peptide" evidence="4">
    <location>
        <begin position="1"/>
        <end position="19"/>
    </location>
</feature>
<protein>
    <recommendedName>
        <fullName evidence="5">Cytochrome c domain-containing protein</fullName>
    </recommendedName>
</protein>
<dbReference type="GO" id="GO:0046872">
    <property type="term" value="F:metal ion binding"/>
    <property type="evidence" value="ECO:0007669"/>
    <property type="project" value="UniProtKB-KW"/>
</dbReference>